<evidence type="ECO:0000313" key="2">
    <source>
        <dbReference type="EMBL" id="PTK60584.1"/>
    </source>
</evidence>
<proteinExistence type="inferred from homology"/>
<evidence type="ECO:0000313" key="3">
    <source>
        <dbReference type="Proteomes" id="UP000240400"/>
    </source>
</evidence>
<dbReference type="Proteomes" id="UP000240400">
    <property type="component" value="Unassembled WGS sequence"/>
</dbReference>
<dbReference type="PANTHER" id="PTHR18964">
    <property type="entry name" value="ROK (REPRESSOR, ORF, KINASE) FAMILY"/>
    <property type="match status" value="1"/>
</dbReference>
<dbReference type="PANTHER" id="PTHR18964:SF165">
    <property type="entry name" value="BETA-GLUCOSIDE KINASE"/>
    <property type="match status" value="1"/>
</dbReference>
<protein>
    <submittedName>
        <fullName evidence="2">ROK family protein</fullName>
    </submittedName>
</protein>
<dbReference type="SUPFAM" id="SSF53067">
    <property type="entry name" value="Actin-like ATPase domain"/>
    <property type="match status" value="1"/>
</dbReference>
<comment type="similarity">
    <text evidence="1">Belongs to the ROK (NagC/XylR) family.</text>
</comment>
<dbReference type="InterPro" id="IPR000600">
    <property type="entry name" value="ROK"/>
</dbReference>
<dbReference type="AlphaFoldDB" id="A0A291JHA9"/>
<organism evidence="2 3">
    <name type="scientific">Staphylococcus nepalensis</name>
    <dbReference type="NCBI Taxonomy" id="214473"/>
    <lineage>
        <taxon>Bacteria</taxon>
        <taxon>Bacillati</taxon>
        <taxon>Bacillota</taxon>
        <taxon>Bacilli</taxon>
        <taxon>Bacillales</taxon>
        <taxon>Staphylococcaceae</taxon>
        <taxon>Staphylococcus</taxon>
    </lineage>
</organism>
<dbReference type="KEGG" id="snl:BJD96_02245"/>
<reference evidence="2 3" key="1">
    <citation type="journal article" date="2016" name="Front. Microbiol.">
        <title>Comprehensive Phylogenetic Analysis of Bovine Non-aureus Staphylococci Species Based on Whole-Genome Sequencing.</title>
        <authorList>
            <person name="Naushad S."/>
            <person name="Barkema H.W."/>
            <person name="Luby C."/>
            <person name="Condas L.A."/>
            <person name="Nobrega D.B."/>
            <person name="Carson D.A."/>
            <person name="De Buck J."/>
        </authorList>
    </citation>
    <scope>NUCLEOTIDE SEQUENCE [LARGE SCALE GENOMIC DNA]</scope>
    <source>
        <strain evidence="2 3">SNUC 4337</strain>
    </source>
</reference>
<gene>
    <name evidence="2" type="ORF">BUZ61_01455</name>
</gene>
<dbReference type="RefSeq" id="WP_096808416.1">
    <property type="nucleotide sequence ID" value="NZ_CANMJG010000002.1"/>
</dbReference>
<dbReference type="EMBL" id="PZHR01000004">
    <property type="protein sequence ID" value="PTK60584.1"/>
    <property type="molecule type" value="Genomic_DNA"/>
</dbReference>
<comment type="caution">
    <text evidence="2">The sequence shown here is derived from an EMBL/GenBank/DDBJ whole genome shotgun (WGS) entry which is preliminary data.</text>
</comment>
<name>A0A291JHA9_9STAP</name>
<dbReference type="Gene3D" id="3.30.420.40">
    <property type="match status" value="2"/>
</dbReference>
<evidence type="ECO:0000256" key="1">
    <source>
        <dbReference type="ARBA" id="ARBA00006479"/>
    </source>
</evidence>
<dbReference type="GeneID" id="66775893"/>
<dbReference type="Pfam" id="PF00480">
    <property type="entry name" value="ROK"/>
    <property type="match status" value="1"/>
</dbReference>
<dbReference type="OrthoDB" id="9795247at2"/>
<sequence>MNLYNIAIDIGGTEIKAAVFNQQLKFIDYIKIQTPNNVDTFIKDTVYELVAMFKAKYGIEPLNVGISSAGVVDEHNGLVEYAGPTIPNYTGTNFKTILKPLNAQVQVFNDVNAALLGELSFHDYEAQNIFCLTLGTGIGGAFYNQSSQLYNGERNRANEIGYLLYDAQTKKTFEQRASTSALKSLMIEKSFAYKDDVPKLFELADQQDALALSILNQWSDSIAEGIAQIQIIYDPGLILIGGGVSSQGQNLLKYIIPKVALYLPVQYGHASIQTTRTQNHASLYGAVSKF</sequence>
<dbReference type="InterPro" id="IPR043129">
    <property type="entry name" value="ATPase_NBD"/>
</dbReference>
<accession>A0A291JHA9</accession>